<dbReference type="InterPro" id="IPR008979">
    <property type="entry name" value="Galactose-bd-like_sf"/>
</dbReference>
<dbReference type="EMBL" id="CP090978">
    <property type="protein sequence ID" value="UJF36381.1"/>
    <property type="molecule type" value="Genomic_DNA"/>
</dbReference>
<evidence type="ECO:0000313" key="2">
    <source>
        <dbReference type="EMBL" id="UJF36381.1"/>
    </source>
</evidence>
<evidence type="ECO:0000259" key="1">
    <source>
        <dbReference type="Pfam" id="PF03422"/>
    </source>
</evidence>
<dbReference type="Pfam" id="PF03422">
    <property type="entry name" value="CBM_6"/>
    <property type="match status" value="1"/>
</dbReference>
<protein>
    <submittedName>
        <fullName evidence="2">Carbohydrate-binding protein</fullName>
    </submittedName>
</protein>
<keyword evidence="3" id="KW-1185">Reference proteome</keyword>
<evidence type="ECO:0000313" key="3">
    <source>
        <dbReference type="Proteomes" id="UP001649230"/>
    </source>
</evidence>
<dbReference type="InterPro" id="IPR005084">
    <property type="entry name" value="CBM6"/>
</dbReference>
<feature type="domain" description="CBM6" evidence="1">
    <location>
        <begin position="2"/>
        <end position="34"/>
    </location>
</feature>
<organism evidence="2 3">
    <name type="scientific">Paenibacillus hexagrammi</name>
    <dbReference type="NCBI Taxonomy" id="2908839"/>
    <lineage>
        <taxon>Bacteria</taxon>
        <taxon>Bacillati</taxon>
        <taxon>Bacillota</taxon>
        <taxon>Bacilli</taxon>
        <taxon>Bacillales</taxon>
        <taxon>Paenibacillaceae</taxon>
        <taxon>Paenibacillus</taxon>
    </lineage>
</organism>
<reference evidence="2 3" key="1">
    <citation type="journal article" date="2024" name="Int. J. Syst. Evol. Microbiol.">
        <title>Paenibacillus hexagrammi sp. nov., a novel bacterium isolated from the gut content of Hexagrammos agrammus.</title>
        <authorList>
            <person name="Jung H.K."/>
            <person name="Kim D.G."/>
            <person name="Zin H."/>
            <person name="Park J."/>
            <person name="Jung H."/>
            <person name="Kim Y.O."/>
            <person name="Kong H.J."/>
            <person name="Kim J.W."/>
            <person name="Kim Y.S."/>
        </authorList>
    </citation>
    <scope>NUCLEOTIDE SEQUENCE [LARGE SCALE GENOMIC DNA]</scope>
    <source>
        <strain evidence="2 3">YPD9-1</strain>
    </source>
</reference>
<accession>A0ABY3ST92</accession>
<gene>
    <name evidence="2" type="ORF">L0M14_16335</name>
</gene>
<name>A0ABY3ST92_9BACL</name>
<dbReference type="SUPFAM" id="SSF49785">
    <property type="entry name" value="Galactose-binding domain-like"/>
    <property type="match status" value="1"/>
</dbReference>
<dbReference type="Gene3D" id="2.60.120.260">
    <property type="entry name" value="Galactose-binding domain-like"/>
    <property type="match status" value="1"/>
</dbReference>
<dbReference type="RefSeq" id="WP_235122931.1">
    <property type="nucleotide sequence ID" value="NZ_CP090978.1"/>
</dbReference>
<sequence length="39" mass="4191">MTNTGGENSWKTETTNVTGAAGVHDLYMVYRGAPADNLF</sequence>
<proteinExistence type="predicted"/>
<dbReference type="Proteomes" id="UP001649230">
    <property type="component" value="Chromosome"/>
</dbReference>